<reference evidence="1 2" key="1">
    <citation type="journal article" date="2023" name="Sci. Data">
        <title>Genome assembly of the Korean intertidal mud-creeper Batillaria attramentaria.</title>
        <authorList>
            <person name="Patra A.K."/>
            <person name="Ho P.T."/>
            <person name="Jun S."/>
            <person name="Lee S.J."/>
            <person name="Kim Y."/>
            <person name="Won Y.J."/>
        </authorList>
    </citation>
    <scope>NUCLEOTIDE SEQUENCE [LARGE SCALE GENOMIC DNA]</scope>
    <source>
        <strain evidence="1">Wonlab-2016</strain>
    </source>
</reference>
<comment type="caution">
    <text evidence="1">The sequence shown here is derived from an EMBL/GenBank/DDBJ whole genome shotgun (WGS) entry which is preliminary data.</text>
</comment>
<protein>
    <recommendedName>
        <fullName evidence="3">C2H2-type domain-containing protein</fullName>
    </recommendedName>
</protein>
<accession>A0ABD0LLW8</accession>
<evidence type="ECO:0000313" key="1">
    <source>
        <dbReference type="EMBL" id="KAK7500188.1"/>
    </source>
</evidence>
<dbReference type="AlphaFoldDB" id="A0ABD0LLW8"/>
<sequence>MPVMWQCPGQPHCRKIYLYARGLKAHIPTCKHAQKRRVSYSDALNTMLDIVQHSEDTQRGNITMSRDGLETFRKDKPALERI</sequence>
<dbReference type="Proteomes" id="UP001519460">
    <property type="component" value="Unassembled WGS sequence"/>
</dbReference>
<dbReference type="EMBL" id="JACVVK020000039">
    <property type="protein sequence ID" value="KAK7500188.1"/>
    <property type="molecule type" value="Genomic_DNA"/>
</dbReference>
<gene>
    <name evidence="1" type="ORF">BaRGS_00008735</name>
</gene>
<proteinExistence type="predicted"/>
<organism evidence="1 2">
    <name type="scientific">Batillaria attramentaria</name>
    <dbReference type="NCBI Taxonomy" id="370345"/>
    <lineage>
        <taxon>Eukaryota</taxon>
        <taxon>Metazoa</taxon>
        <taxon>Spiralia</taxon>
        <taxon>Lophotrochozoa</taxon>
        <taxon>Mollusca</taxon>
        <taxon>Gastropoda</taxon>
        <taxon>Caenogastropoda</taxon>
        <taxon>Sorbeoconcha</taxon>
        <taxon>Cerithioidea</taxon>
        <taxon>Batillariidae</taxon>
        <taxon>Batillaria</taxon>
    </lineage>
</organism>
<name>A0ABD0LLW8_9CAEN</name>
<evidence type="ECO:0000313" key="2">
    <source>
        <dbReference type="Proteomes" id="UP001519460"/>
    </source>
</evidence>
<evidence type="ECO:0008006" key="3">
    <source>
        <dbReference type="Google" id="ProtNLM"/>
    </source>
</evidence>
<keyword evidence="2" id="KW-1185">Reference proteome</keyword>